<dbReference type="KEGG" id="thb:N186_05660"/>
<dbReference type="PATRIC" id="fig|1365176.7.peg.1117"/>
<dbReference type="eggNOG" id="arCOG00767">
    <property type="taxonomic scope" value="Archaea"/>
</dbReference>
<dbReference type="GO" id="GO:0016868">
    <property type="term" value="F:intramolecular phosphotransferase activity"/>
    <property type="evidence" value="ECO:0007669"/>
    <property type="project" value="InterPro"/>
</dbReference>
<keyword evidence="2" id="KW-1185">Reference proteome</keyword>
<dbReference type="AlphaFoldDB" id="S5ZEE4"/>
<name>S5ZEE4_9CREN</name>
<dbReference type="GO" id="GO:0005975">
    <property type="term" value="P:carbohydrate metabolic process"/>
    <property type="evidence" value="ECO:0007669"/>
    <property type="project" value="InterPro"/>
</dbReference>
<dbReference type="HOGENOM" id="CLU_1709237_0_0_2"/>
<dbReference type="SUPFAM" id="SSF53738">
    <property type="entry name" value="Phosphoglucomutase, first 3 domains"/>
    <property type="match status" value="1"/>
</dbReference>
<gene>
    <name evidence="1" type="ORF">N186_05660</name>
</gene>
<organism evidence="1 2">
    <name type="scientific">Thermofilum adornatum</name>
    <dbReference type="NCBI Taxonomy" id="1365176"/>
    <lineage>
        <taxon>Archaea</taxon>
        <taxon>Thermoproteota</taxon>
        <taxon>Thermoprotei</taxon>
        <taxon>Thermofilales</taxon>
        <taxon>Thermofilaceae</taxon>
        <taxon>Thermofilum</taxon>
    </lineage>
</organism>
<dbReference type="InterPro" id="IPR016055">
    <property type="entry name" value="A-D-PHexomutase_a/b/a-I/II/III"/>
</dbReference>
<protein>
    <submittedName>
        <fullName evidence="1">Uncharacterized protein</fullName>
    </submittedName>
</protein>
<dbReference type="Proteomes" id="UP000015543">
    <property type="component" value="Chromosome"/>
</dbReference>
<dbReference type="EMBL" id="CP006646">
    <property type="protein sequence ID" value="AGT35473.1"/>
    <property type="molecule type" value="Genomic_DNA"/>
</dbReference>
<sequence>MRIKGQASDVSRGIRKVKASLAATDSGEFIFSQFSLSPDGMLFIGKLLEILSTEEVKLSSILDTLPEIQEYRLDIDVDENQGRKIIDHVASLYTEIVVTPLSIKYRSNGVWVKLEYDPQKSRLTVCGDATNKAAIEIVKKEYEKINQLIQSLS</sequence>
<proteinExistence type="predicted"/>
<dbReference type="Gene3D" id="3.40.120.10">
    <property type="entry name" value="Alpha-D-Glucose-1,6-Bisphosphate, subunit A, domain 3"/>
    <property type="match status" value="1"/>
</dbReference>
<accession>S5ZEE4</accession>
<evidence type="ECO:0000313" key="2">
    <source>
        <dbReference type="Proteomes" id="UP000015543"/>
    </source>
</evidence>
<reference evidence="1 2" key="1">
    <citation type="journal article" date="2013" name="Genome Announc.">
        <title>Complete Genomic Sequence of 'Thermofilum adornatus' Strain 1910bT, a Hyperthermophilic Anaerobic Organotrophic Crenarchaeon.</title>
        <authorList>
            <person name="Dominova I.N."/>
            <person name="Kublanov I.V."/>
            <person name="Podosokorskaya O.A."/>
            <person name="Derbikova K.S."/>
            <person name="Patrushev M.V."/>
            <person name="Toshchakov S.V."/>
        </authorList>
    </citation>
    <scope>NUCLEOTIDE SEQUENCE [LARGE SCALE GENOMIC DNA]</scope>
    <source>
        <strain evidence="2">1910b</strain>
    </source>
</reference>
<evidence type="ECO:0000313" key="1">
    <source>
        <dbReference type="EMBL" id="AGT35473.1"/>
    </source>
</evidence>